<feature type="compositionally biased region" description="Low complexity" evidence="5">
    <location>
        <begin position="21"/>
        <end position="30"/>
    </location>
</feature>
<organism evidence="8 11">
    <name type="scientific">Halanaeroarchaeum sulfurireducens</name>
    <dbReference type="NCBI Taxonomy" id="1604004"/>
    <lineage>
        <taxon>Archaea</taxon>
        <taxon>Methanobacteriati</taxon>
        <taxon>Methanobacteriota</taxon>
        <taxon>Stenosarchaea group</taxon>
        <taxon>Halobacteria</taxon>
        <taxon>Halobacteriales</taxon>
        <taxon>Halobacteriaceae</taxon>
        <taxon>Halanaeroarchaeum</taxon>
    </lineage>
</organism>
<feature type="transmembrane region" description="Helical" evidence="6">
    <location>
        <begin position="471"/>
        <end position="488"/>
    </location>
</feature>
<reference evidence="8 11" key="1">
    <citation type="journal article" date="2015" name="ISME J.">
        <title>Elemental sulfur and acetate can support life of a novel strictly anaerobic haloarchaeon.</title>
        <authorList>
            <person name="Sorokin D.Y."/>
            <person name="Kublanov I.V."/>
            <person name="Gavrilov S.N."/>
            <person name="Rojo D."/>
            <person name="Roman P."/>
            <person name="Golyshin P.N."/>
            <person name="Slepak V.Z."/>
            <person name="Smedile F."/>
            <person name="Ferrer M."/>
            <person name="Messina E."/>
            <person name="La Cono V."/>
            <person name="Yakimov M.M."/>
        </authorList>
    </citation>
    <scope>NUCLEOTIDE SEQUENCE [LARGE SCALE GENOMIC DNA]</scope>
    <source>
        <strain evidence="8 11">HSR2</strain>
    </source>
</reference>
<evidence type="ECO:0000256" key="3">
    <source>
        <dbReference type="ARBA" id="ARBA00022989"/>
    </source>
</evidence>
<dbReference type="PANTHER" id="PTHR42770:SF11">
    <property type="entry name" value="INNER MEMBRANE TRANSPORT PROTEIN YBAT"/>
    <property type="match status" value="1"/>
</dbReference>
<dbReference type="STRING" id="1604004.HLASA_1816"/>
<feature type="compositionally biased region" description="Polar residues" evidence="5">
    <location>
        <begin position="1"/>
        <end position="20"/>
    </location>
</feature>
<dbReference type="Proteomes" id="UP000060390">
    <property type="component" value="Chromosome"/>
</dbReference>
<evidence type="ECO:0000313" key="8">
    <source>
        <dbReference type="EMBL" id="AKH98301.1"/>
    </source>
</evidence>
<keyword evidence="11" id="KW-1185">Reference proteome</keyword>
<feature type="transmembrane region" description="Helical" evidence="6">
    <location>
        <begin position="388"/>
        <end position="408"/>
    </location>
</feature>
<evidence type="ECO:0000256" key="1">
    <source>
        <dbReference type="ARBA" id="ARBA00004141"/>
    </source>
</evidence>
<dbReference type="KEGG" id="hsf:HLASA_1816"/>
<dbReference type="KEGG" id="hsu:HLASF_1830"/>
<feature type="transmembrane region" description="Helical" evidence="6">
    <location>
        <begin position="414"/>
        <end position="431"/>
    </location>
</feature>
<feature type="transmembrane region" description="Helical" evidence="6">
    <location>
        <begin position="72"/>
        <end position="92"/>
    </location>
</feature>
<dbReference type="Pfam" id="PF00324">
    <property type="entry name" value="AA_permease"/>
    <property type="match status" value="1"/>
</dbReference>
<keyword evidence="2 6" id="KW-0812">Transmembrane</keyword>
<sequence>MTGTETVRNLRPSTHLSSICPTDPLVTTDDPPFRGENVSGESPDPEPDAVVDGVTVQDDVELERTIGLTGGLAIGIGTMIGAGIFVFPGLAAGNAGPAAALSFLIGGVIAMLVALPASELATAMPRSGGGYFFVSRSMGSAYGAVVGLGLWLGLVFAASFYLVGLGHYAGAVLAEIGIAVPVSPVIPLALLFAVGLTGLSIAGTENTANIQNVVVGVLLVVLTLFLSYGSLDALGVFGREAIPEAFFPRGYLPVFTTAALVFTSYLGFAQVATVAGDIKDPSRNLPLAMVGSVIVVTISYVGTIFVVTSAFGAAHLATLGETAIVEVAREYLGWPGAVAILFAGLLATFSSANASILSASRTVYALSRDAMLPEKASEINLRYGTPHVALLSAGGPILLLVATGRVAVLAEVASFLHLVMYGLIGVAVIVLRRRNPSWYEPKYRMPGVPALPAAGALASFGLIAFMQPASIAIGLVVVVVSYVWYRYYAGDVRLKGDF</sequence>
<gene>
    <name evidence="8" type="primary">cat</name>
    <name evidence="9" type="ORF">HLASA_1816</name>
    <name evidence="8" type="ORF">HLASF_1830</name>
</gene>
<evidence type="ECO:0000313" key="11">
    <source>
        <dbReference type="Proteomes" id="UP000069906"/>
    </source>
</evidence>
<dbReference type="EMBL" id="CP008874">
    <property type="protein sequence ID" value="AKH98301.1"/>
    <property type="molecule type" value="Genomic_DNA"/>
</dbReference>
<dbReference type="Gene3D" id="1.20.1740.10">
    <property type="entry name" value="Amino acid/polyamine transporter I"/>
    <property type="match status" value="1"/>
</dbReference>
<evidence type="ECO:0000313" key="10">
    <source>
        <dbReference type="Proteomes" id="UP000060390"/>
    </source>
</evidence>
<dbReference type="InterPro" id="IPR004841">
    <property type="entry name" value="AA-permease/SLC12A_dom"/>
</dbReference>
<evidence type="ECO:0000313" key="9">
    <source>
        <dbReference type="EMBL" id="ALG82695.1"/>
    </source>
</evidence>
<reference evidence="10" key="2">
    <citation type="submission" date="2015-05" db="EMBL/GenBank/DDBJ databases">
        <title>Complete genome sequence of Halanaeroarchaeum sulfurireducens type strain M27-SA2, a sulfate-reducer haloarchaeon from marine anoxic lake Medee.</title>
        <authorList>
            <person name="Messina E."/>
            <person name="Kublanov I.V."/>
            <person name="Toshchakov S."/>
            <person name="Arcadi E."/>
            <person name="La Spada G."/>
            <person name="La Cono V."/>
            <person name="Yakimov M.M."/>
        </authorList>
    </citation>
    <scope>NUCLEOTIDE SEQUENCE [LARGE SCALE GENOMIC DNA]</scope>
    <source>
        <strain evidence="10">M27-SA2</strain>
    </source>
</reference>
<dbReference type="Proteomes" id="UP000069906">
    <property type="component" value="Chromosome"/>
</dbReference>
<feature type="region of interest" description="Disordered" evidence="5">
    <location>
        <begin position="1"/>
        <end position="50"/>
    </location>
</feature>
<keyword evidence="4 6" id="KW-0472">Membrane</keyword>
<feature type="transmembrane region" description="Helical" evidence="6">
    <location>
        <begin position="331"/>
        <end position="352"/>
    </location>
</feature>
<dbReference type="HOGENOM" id="CLU_007946_15_12_2"/>
<protein>
    <submittedName>
        <fullName evidence="8">Cationic amino acid transporter</fullName>
    </submittedName>
</protein>
<evidence type="ECO:0000256" key="6">
    <source>
        <dbReference type="SAM" id="Phobius"/>
    </source>
</evidence>
<dbReference type="GO" id="GO:0055085">
    <property type="term" value="P:transmembrane transport"/>
    <property type="evidence" value="ECO:0007669"/>
    <property type="project" value="InterPro"/>
</dbReference>
<dbReference type="PATRIC" id="fig|1604004.4.peg.1916"/>
<evidence type="ECO:0000259" key="7">
    <source>
        <dbReference type="Pfam" id="PF00324"/>
    </source>
</evidence>
<feature type="transmembrane region" description="Helical" evidence="6">
    <location>
        <begin position="176"/>
        <end position="201"/>
    </location>
</feature>
<feature type="transmembrane region" description="Helical" evidence="6">
    <location>
        <begin position="251"/>
        <end position="275"/>
    </location>
</feature>
<comment type="subcellular location">
    <subcellularLocation>
        <location evidence="1">Membrane</location>
        <topology evidence="1">Multi-pass membrane protein</topology>
    </subcellularLocation>
</comment>
<feature type="domain" description="Amino acid permease/ SLC12A" evidence="7">
    <location>
        <begin position="72"/>
        <end position="459"/>
    </location>
</feature>
<feature type="transmembrane region" description="Helical" evidence="6">
    <location>
        <begin position="213"/>
        <end position="231"/>
    </location>
</feature>
<feature type="transmembrane region" description="Helical" evidence="6">
    <location>
        <begin position="139"/>
        <end position="164"/>
    </location>
</feature>
<feature type="transmembrane region" description="Helical" evidence="6">
    <location>
        <begin position="287"/>
        <end position="311"/>
    </location>
</feature>
<evidence type="ECO:0000256" key="5">
    <source>
        <dbReference type="SAM" id="MobiDB-lite"/>
    </source>
</evidence>
<proteinExistence type="predicted"/>
<accession>A0A0F7PAU3</accession>
<dbReference type="PIRSF" id="PIRSF006060">
    <property type="entry name" value="AA_transporter"/>
    <property type="match status" value="1"/>
</dbReference>
<dbReference type="PANTHER" id="PTHR42770">
    <property type="entry name" value="AMINO ACID TRANSPORTER-RELATED"/>
    <property type="match status" value="1"/>
</dbReference>
<keyword evidence="3 6" id="KW-1133">Transmembrane helix</keyword>
<dbReference type="InterPro" id="IPR050367">
    <property type="entry name" value="APC_superfamily"/>
</dbReference>
<evidence type="ECO:0000256" key="4">
    <source>
        <dbReference type="ARBA" id="ARBA00023136"/>
    </source>
</evidence>
<dbReference type="EMBL" id="CP011564">
    <property type="protein sequence ID" value="ALG82695.1"/>
    <property type="molecule type" value="Genomic_DNA"/>
</dbReference>
<feature type="transmembrane region" description="Helical" evidence="6">
    <location>
        <begin position="443"/>
        <end position="465"/>
    </location>
</feature>
<feature type="transmembrane region" description="Helical" evidence="6">
    <location>
        <begin position="98"/>
        <end position="118"/>
    </location>
</feature>
<dbReference type="GO" id="GO:0016020">
    <property type="term" value="C:membrane"/>
    <property type="evidence" value="ECO:0007669"/>
    <property type="project" value="UniProtKB-SubCell"/>
</dbReference>
<evidence type="ECO:0000256" key="2">
    <source>
        <dbReference type="ARBA" id="ARBA00022692"/>
    </source>
</evidence>
<reference evidence="9 10" key="3">
    <citation type="journal article" date="2016" name="Stand. Genomic Sci.">
        <title>Complete genome sequence of 'Halanaeroarchaeum sulfurireducens' M27-SA2, a sulfur-reducing and acetate-oxidizing haloarchaeon from the deep-sea hypersaline anoxic lake Medee.</title>
        <authorList>
            <person name="Messina E."/>
            <person name="Sorokin D.Y."/>
            <person name="Kublanov I.V."/>
            <person name="Toshchakov S."/>
            <person name="Lopatina A."/>
            <person name="Arcadi E."/>
            <person name="Smedile F."/>
            <person name="La Spada G."/>
            <person name="La Cono V."/>
            <person name="Yakimov M.M."/>
        </authorList>
    </citation>
    <scope>NUCLEOTIDE SEQUENCE [LARGE SCALE GENOMIC DNA]</scope>
    <source>
        <strain evidence="9 10">M27-SA2</strain>
    </source>
</reference>
<dbReference type="AlphaFoldDB" id="A0A0F7PAU3"/>
<name>A0A0F7PAU3_9EURY</name>